<proteinExistence type="predicted"/>
<dbReference type="Pfam" id="PF03703">
    <property type="entry name" value="bPH_2"/>
    <property type="match status" value="3"/>
</dbReference>
<evidence type="ECO:0000313" key="4">
    <source>
        <dbReference type="EMBL" id="NYD53726.1"/>
    </source>
</evidence>
<feature type="transmembrane region" description="Helical" evidence="2">
    <location>
        <begin position="88"/>
        <end position="111"/>
    </location>
</feature>
<evidence type="ECO:0000256" key="2">
    <source>
        <dbReference type="SAM" id="Phobius"/>
    </source>
</evidence>
<keyword evidence="2" id="KW-0472">Membrane</keyword>
<feature type="region of interest" description="Disordered" evidence="1">
    <location>
        <begin position="559"/>
        <end position="582"/>
    </location>
</feature>
<feature type="domain" description="YdbS-like PH" evidence="3">
    <location>
        <begin position="111"/>
        <end position="189"/>
    </location>
</feature>
<feature type="transmembrane region" description="Helical" evidence="2">
    <location>
        <begin position="290"/>
        <end position="315"/>
    </location>
</feature>
<dbReference type="PANTHER" id="PTHR34473">
    <property type="entry name" value="UPF0699 TRANSMEMBRANE PROTEIN YDBS"/>
    <property type="match status" value="1"/>
</dbReference>
<reference evidence="4 5" key="1">
    <citation type="submission" date="2020-07" db="EMBL/GenBank/DDBJ databases">
        <title>Sequencing the genomes of 1000 actinobacteria strains.</title>
        <authorList>
            <person name="Klenk H.-P."/>
        </authorList>
    </citation>
    <scope>NUCLEOTIDE SEQUENCE [LARGE SCALE GENOMIC DNA]</scope>
    <source>
        <strain evidence="4 5">DSM 22185</strain>
    </source>
</reference>
<protein>
    <submittedName>
        <fullName evidence="4">Putative membrane protein</fullName>
    </submittedName>
</protein>
<dbReference type="Proteomes" id="UP000552045">
    <property type="component" value="Unassembled WGS sequence"/>
</dbReference>
<sequence length="582" mass="62799">MSQPHAAAGPDGSPAETDSLADGEWHRLHPLTPLLKGGLVLIVVAGIVFNSFRDRLIFWFVSIFTPRDVHPEEFSGGDPVDWVLANNLALVALLIVLGVLLVLIVIFWLVWRFHEFRITGDDVEVRKGIVFRSHRRAPLDRVQGVNLTRPFLARLIGLAKLEVVGAGTDANVALEYLSTGKAESVRAEILRLASGARAAREARAAGRGQGDACTRRQQLSGAVSDGVTGLFAGVDRADVEPESIVTIPTGRLIGSQAITGGVWLVLFGVIFAVGMAIATPAILSGGGPEATLALLGLGLGVGVPFVIAAVAIAWAQISRSLRYSIAPTRDGIRITFGLLTTVTETIPPGRIFAVEVSQSFLWRPFGWWTIKINRMSGKSAAQQQSSTAQQFNIVLPVGTRADVERVLALVLPDLPAQDRPLVWEHGMFGPQEHDDPYQRLEPRAWWRRPLSWRRHGFTVTDYGIVMRRGVVWRKLAVFPLARLQGVSASQGPIDRAQRVAWMKAHSVTGPILGEVVGMESGALMRAVDDIARRAADAAYADPGHRWAEVVAEYAPAVSPSPAAAEPAPLAEPPAPREPIDGA</sequence>
<keyword evidence="5" id="KW-1185">Reference proteome</keyword>
<evidence type="ECO:0000259" key="3">
    <source>
        <dbReference type="Pfam" id="PF03703"/>
    </source>
</evidence>
<keyword evidence="2" id="KW-0812">Transmembrane</keyword>
<keyword evidence="2" id="KW-1133">Transmembrane helix</keyword>
<dbReference type="EMBL" id="JACCBH010000001">
    <property type="protein sequence ID" value="NYD53726.1"/>
    <property type="molecule type" value="Genomic_DNA"/>
</dbReference>
<feature type="domain" description="YdbS-like PH" evidence="3">
    <location>
        <begin position="320"/>
        <end position="393"/>
    </location>
</feature>
<evidence type="ECO:0000313" key="5">
    <source>
        <dbReference type="Proteomes" id="UP000552045"/>
    </source>
</evidence>
<name>A0A7Y9ETT0_9MICO</name>
<gene>
    <name evidence="4" type="ORF">BKA02_000781</name>
</gene>
<feature type="compositionally biased region" description="Low complexity" evidence="1">
    <location>
        <begin position="559"/>
        <end position="568"/>
    </location>
</feature>
<evidence type="ECO:0000256" key="1">
    <source>
        <dbReference type="SAM" id="MobiDB-lite"/>
    </source>
</evidence>
<organism evidence="4 5">
    <name type="scientific">Microbacterium pseudoresistens</name>
    <dbReference type="NCBI Taxonomy" id="640634"/>
    <lineage>
        <taxon>Bacteria</taxon>
        <taxon>Bacillati</taxon>
        <taxon>Actinomycetota</taxon>
        <taxon>Actinomycetes</taxon>
        <taxon>Micrococcales</taxon>
        <taxon>Microbacteriaceae</taxon>
        <taxon>Microbacterium</taxon>
    </lineage>
</organism>
<dbReference type="AlphaFoldDB" id="A0A7Y9ETT0"/>
<feature type="transmembrane region" description="Helical" evidence="2">
    <location>
        <begin position="261"/>
        <end position="284"/>
    </location>
</feature>
<accession>A0A7Y9ETT0</accession>
<comment type="caution">
    <text evidence="4">The sequence shown here is derived from an EMBL/GenBank/DDBJ whole genome shotgun (WGS) entry which is preliminary data.</text>
</comment>
<dbReference type="InterPro" id="IPR014529">
    <property type="entry name" value="UCP026631"/>
</dbReference>
<dbReference type="PANTHER" id="PTHR34473:SF2">
    <property type="entry name" value="UPF0699 TRANSMEMBRANE PROTEIN YDBT"/>
    <property type="match status" value="1"/>
</dbReference>
<dbReference type="PIRSF" id="PIRSF026631">
    <property type="entry name" value="UCP026631"/>
    <property type="match status" value="1"/>
</dbReference>
<feature type="domain" description="YdbS-like PH" evidence="3">
    <location>
        <begin position="452"/>
        <end position="508"/>
    </location>
</feature>
<dbReference type="InterPro" id="IPR005182">
    <property type="entry name" value="YdbS-like_PH"/>
</dbReference>
<dbReference type="RefSeq" id="WP_179431502.1">
    <property type="nucleotide sequence ID" value="NZ_BAABLC010000007.1"/>
</dbReference>